<sequence>TEFSIPWDIEYEGCKIDMNVSWVQIPVCSCTYCSDNGSNLYGFPSCSGWPQHTTNGINKHILR</sequence>
<gene>
    <name evidence="1" type="ORF">PECUL_23A025776</name>
</gene>
<dbReference type="AlphaFoldDB" id="A0AAD1WMD9"/>
<dbReference type="Proteomes" id="UP001295444">
    <property type="component" value="Chromosome 10"/>
</dbReference>
<feature type="non-terminal residue" evidence="1">
    <location>
        <position position="1"/>
    </location>
</feature>
<proteinExistence type="predicted"/>
<protein>
    <submittedName>
        <fullName evidence="1">Uncharacterized protein</fullName>
    </submittedName>
</protein>
<organism evidence="1 2">
    <name type="scientific">Pelobates cultripes</name>
    <name type="common">Western spadefoot toad</name>
    <dbReference type="NCBI Taxonomy" id="61616"/>
    <lineage>
        <taxon>Eukaryota</taxon>
        <taxon>Metazoa</taxon>
        <taxon>Chordata</taxon>
        <taxon>Craniata</taxon>
        <taxon>Vertebrata</taxon>
        <taxon>Euteleostomi</taxon>
        <taxon>Amphibia</taxon>
        <taxon>Batrachia</taxon>
        <taxon>Anura</taxon>
        <taxon>Pelobatoidea</taxon>
        <taxon>Pelobatidae</taxon>
        <taxon>Pelobates</taxon>
    </lineage>
</organism>
<name>A0AAD1WMD9_PELCU</name>
<dbReference type="EMBL" id="OW240921">
    <property type="protein sequence ID" value="CAH2318179.1"/>
    <property type="molecule type" value="Genomic_DNA"/>
</dbReference>
<reference evidence="1" key="1">
    <citation type="submission" date="2022-03" db="EMBL/GenBank/DDBJ databases">
        <authorList>
            <person name="Alioto T."/>
            <person name="Alioto T."/>
            <person name="Gomez Garrido J."/>
        </authorList>
    </citation>
    <scope>NUCLEOTIDE SEQUENCE</scope>
</reference>
<keyword evidence="2" id="KW-1185">Reference proteome</keyword>
<evidence type="ECO:0000313" key="1">
    <source>
        <dbReference type="EMBL" id="CAH2318179.1"/>
    </source>
</evidence>
<accession>A0AAD1WMD9</accession>
<evidence type="ECO:0000313" key="2">
    <source>
        <dbReference type="Proteomes" id="UP001295444"/>
    </source>
</evidence>